<proteinExistence type="predicted"/>
<organism evidence="2 3">
    <name type="scientific">Microbacterium esteraromaticum</name>
    <dbReference type="NCBI Taxonomy" id="57043"/>
    <lineage>
        <taxon>Bacteria</taxon>
        <taxon>Bacillati</taxon>
        <taxon>Actinomycetota</taxon>
        <taxon>Actinomycetes</taxon>
        <taxon>Micrococcales</taxon>
        <taxon>Microbacteriaceae</taxon>
        <taxon>Microbacterium</taxon>
    </lineage>
</organism>
<gene>
    <name evidence="2" type="ORF">FM104_04725</name>
</gene>
<dbReference type="InterPro" id="IPR027417">
    <property type="entry name" value="P-loop_NTPase"/>
</dbReference>
<feature type="region of interest" description="Disordered" evidence="1">
    <location>
        <begin position="472"/>
        <end position="506"/>
    </location>
</feature>
<sequence>MGVLDDVFDKVASSTNRLLGRQPAVTADALPFPGLTAKGVQGATLGAHVYVEAPPEFEASSLQVCGFWPFSVGASTPLVGAVLGKHFYSGGPVLGDPMTAFKRGIISAPSAFMLALNGRGKSSLVARMLLGISDGGDLPMILGDLKPDYVGFNKEIGGFEFSLGRGMGGINVLDAGPWAEHLSRLDPARREGIDELEYARLSKRYKEVVGRVHGRRLNALRGLVEMVLREELTEKRSEVTVLSVAVEIAATEAAKRGEQPLPSDVLRIITERHPRVRENILPATDDDYDKLTSNLRTGLNGLGPHGPFGDVFCRQTTEQVPIDRALCFDVSSIPSTDAQLRAAAQLACWSYGQSVSECAKILSEEGLEPERHHFMVMDELWQILEAWDGSVYRINAITRLNRTEGLGQIMITHSMKDLELSTPERTKIARGFVERSSMLFLGGLARNEMPDLLSIRPFSKKEQDLLVAWSAEGSTNPVTGKPSPPPGRGKFLMKTGDMPGVPFTTGRQLTPREKQIHDTNAAWAAAIGAHGDN</sequence>
<dbReference type="OrthoDB" id="9804380at2"/>
<keyword evidence="3" id="KW-1185">Reference proteome</keyword>
<dbReference type="Gene3D" id="3.40.50.300">
    <property type="entry name" value="P-loop containing nucleotide triphosphate hydrolases"/>
    <property type="match status" value="1"/>
</dbReference>
<evidence type="ECO:0008006" key="4">
    <source>
        <dbReference type="Google" id="ProtNLM"/>
    </source>
</evidence>
<evidence type="ECO:0000313" key="3">
    <source>
        <dbReference type="Proteomes" id="UP000196320"/>
    </source>
</evidence>
<dbReference type="AlphaFoldDB" id="A0A1R4IZ01"/>
<dbReference type="EMBL" id="FUKO01000014">
    <property type="protein sequence ID" value="SJN25096.1"/>
    <property type="molecule type" value="Genomic_DNA"/>
</dbReference>
<name>A0A1R4IZ01_9MICO</name>
<evidence type="ECO:0000256" key="1">
    <source>
        <dbReference type="SAM" id="MobiDB-lite"/>
    </source>
</evidence>
<dbReference type="SUPFAM" id="SSF52540">
    <property type="entry name" value="P-loop containing nucleoside triphosphate hydrolases"/>
    <property type="match status" value="1"/>
</dbReference>
<dbReference type="Proteomes" id="UP000196320">
    <property type="component" value="Unassembled WGS sequence"/>
</dbReference>
<accession>A0A1R4IZ01</accession>
<protein>
    <recommendedName>
        <fullName evidence="4">ATP/GTP-binding protein</fullName>
    </recommendedName>
</protein>
<dbReference type="RefSeq" id="WP_087130321.1">
    <property type="nucleotide sequence ID" value="NZ_FUKO01000014.1"/>
</dbReference>
<reference evidence="2 3" key="1">
    <citation type="submission" date="2017-02" db="EMBL/GenBank/DDBJ databases">
        <authorList>
            <person name="Peterson S.W."/>
        </authorList>
    </citation>
    <scope>NUCLEOTIDE SEQUENCE [LARGE SCALE GENOMIC DNA]</scope>
    <source>
        <strain evidence="2 3">B Mb 05.01</strain>
    </source>
</reference>
<evidence type="ECO:0000313" key="2">
    <source>
        <dbReference type="EMBL" id="SJN25096.1"/>
    </source>
</evidence>